<dbReference type="CDD" id="cd22152">
    <property type="entry name" value="F-box_AtAFR-like"/>
    <property type="match status" value="1"/>
</dbReference>
<dbReference type="SUPFAM" id="SSF117281">
    <property type="entry name" value="Kelch motif"/>
    <property type="match status" value="1"/>
</dbReference>
<evidence type="ECO:0000259" key="1">
    <source>
        <dbReference type="PROSITE" id="PS50181"/>
    </source>
</evidence>
<comment type="caution">
    <text evidence="2">The sequence shown here is derived from an EMBL/GenBank/DDBJ whole genome shotgun (WGS) entry which is preliminary data.</text>
</comment>
<gene>
    <name evidence="2" type="ORF">ERUC_LOCUS29692</name>
</gene>
<dbReference type="SMART" id="SM00256">
    <property type="entry name" value="FBOX"/>
    <property type="match status" value="1"/>
</dbReference>
<dbReference type="EMBL" id="CAKOAT010375154">
    <property type="protein sequence ID" value="CAH8363936.1"/>
    <property type="molecule type" value="Genomic_DNA"/>
</dbReference>
<dbReference type="Pfam" id="PF25210">
    <property type="entry name" value="Kelch_FKB95"/>
    <property type="match status" value="1"/>
</dbReference>
<dbReference type="InterPro" id="IPR050354">
    <property type="entry name" value="F-box/kelch-repeat_ARATH"/>
</dbReference>
<protein>
    <recommendedName>
        <fullName evidence="1">F-box domain-containing protein</fullName>
    </recommendedName>
</protein>
<dbReference type="Pfam" id="PF00646">
    <property type="entry name" value="F-box"/>
    <property type="match status" value="1"/>
</dbReference>
<feature type="domain" description="F-box" evidence="1">
    <location>
        <begin position="19"/>
        <end position="65"/>
    </location>
</feature>
<dbReference type="PANTHER" id="PTHR24414">
    <property type="entry name" value="F-BOX/KELCH-REPEAT PROTEIN SKIP4"/>
    <property type="match status" value="1"/>
</dbReference>
<dbReference type="Proteomes" id="UP001642260">
    <property type="component" value="Unassembled WGS sequence"/>
</dbReference>
<dbReference type="InterPro" id="IPR036047">
    <property type="entry name" value="F-box-like_dom_sf"/>
</dbReference>
<dbReference type="SMART" id="SM00612">
    <property type="entry name" value="Kelch"/>
    <property type="match status" value="1"/>
</dbReference>
<dbReference type="SUPFAM" id="SSF81383">
    <property type="entry name" value="F-box domain"/>
    <property type="match status" value="1"/>
</dbReference>
<dbReference type="PROSITE" id="PS50181">
    <property type="entry name" value="FBOX"/>
    <property type="match status" value="1"/>
</dbReference>
<dbReference type="PANTHER" id="PTHR24414:SF150">
    <property type="entry name" value="F-BOX DOMAIN-CONTAINING PROTEIN"/>
    <property type="match status" value="1"/>
</dbReference>
<dbReference type="InterPro" id="IPR001810">
    <property type="entry name" value="F-box_dom"/>
</dbReference>
<dbReference type="Gene3D" id="2.120.10.80">
    <property type="entry name" value="Kelch-type beta propeller"/>
    <property type="match status" value="1"/>
</dbReference>
<dbReference type="InterPro" id="IPR015915">
    <property type="entry name" value="Kelch-typ_b-propeller"/>
</dbReference>
<organism evidence="2 3">
    <name type="scientific">Eruca vesicaria subsp. sativa</name>
    <name type="common">Garden rocket</name>
    <name type="synonym">Eruca sativa</name>
    <dbReference type="NCBI Taxonomy" id="29727"/>
    <lineage>
        <taxon>Eukaryota</taxon>
        <taxon>Viridiplantae</taxon>
        <taxon>Streptophyta</taxon>
        <taxon>Embryophyta</taxon>
        <taxon>Tracheophyta</taxon>
        <taxon>Spermatophyta</taxon>
        <taxon>Magnoliopsida</taxon>
        <taxon>eudicotyledons</taxon>
        <taxon>Gunneridae</taxon>
        <taxon>Pentapetalae</taxon>
        <taxon>rosids</taxon>
        <taxon>malvids</taxon>
        <taxon>Brassicales</taxon>
        <taxon>Brassicaceae</taxon>
        <taxon>Brassiceae</taxon>
        <taxon>Eruca</taxon>
    </lineage>
</organism>
<sequence>MSSTTITSTAAMKVDVPPVLTLLMLPEELILSCLARVPRSYYLTLTLVSKSFRSLINSPELCKTRSLLARTESCLYVCFQFKNEGNKHWFNLYRNPYQTMDDNSQTNKLCDYRLAPVQSLDFPPLAMSGFAAVGSDIYALGGIIDGVSSSSVFVMDTHYHIWCKAPSMHVARVCPSASVLDGKICVKWRMGKT</sequence>
<name>A0ABC8KZ39_ERUVS</name>
<reference evidence="2 3" key="1">
    <citation type="submission" date="2022-03" db="EMBL/GenBank/DDBJ databases">
        <authorList>
            <person name="Macdonald S."/>
            <person name="Ahmed S."/>
            <person name="Newling K."/>
        </authorList>
    </citation>
    <scope>NUCLEOTIDE SEQUENCE [LARGE SCALE GENOMIC DNA]</scope>
</reference>
<accession>A0ABC8KZ39</accession>
<evidence type="ECO:0000313" key="3">
    <source>
        <dbReference type="Proteomes" id="UP001642260"/>
    </source>
</evidence>
<dbReference type="AlphaFoldDB" id="A0ABC8KZ39"/>
<proteinExistence type="predicted"/>
<keyword evidence="3" id="KW-1185">Reference proteome</keyword>
<evidence type="ECO:0000313" key="2">
    <source>
        <dbReference type="EMBL" id="CAH8363936.1"/>
    </source>
</evidence>
<dbReference type="InterPro" id="IPR057499">
    <property type="entry name" value="Kelch_FKB95"/>
</dbReference>
<dbReference type="InterPro" id="IPR006652">
    <property type="entry name" value="Kelch_1"/>
</dbReference>